<dbReference type="GO" id="GO:0009873">
    <property type="term" value="P:ethylene-activated signaling pathway"/>
    <property type="evidence" value="ECO:0007669"/>
    <property type="project" value="UniProtKB-KW"/>
</dbReference>
<evidence type="ECO:0000256" key="5">
    <source>
        <dbReference type="ARBA" id="ARBA00023159"/>
    </source>
</evidence>
<evidence type="ECO:0000256" key="7">
    <source>
        <dbReference type="ARBA" id="ARBA00023242"/>
    </source>
</evidence>
<dbReference type="AlphaFoldDB" id="A0A218WSX5"/>
<protein>
    <recommendedName>
        <fullName evidence="10">AP2/ERF domain-containing protein</fullName>
    </recommendedName>
</protein>
<proteinExistence type="inferred from homology"/>
<comment type="caution">
    <text evidence="11">The sequence shown here is derived from an EMBL/GenBank/DDBJ whole genome shotgun (WGS) entry which is preliminary data.</text>
</comment>
<evidence type="ECO:0000256" key="8">
    <source>
        <dbReference type="ARBA" id="ARBA00024343"/>
    </source>
</evidence>
<reference evidence="11" key="2">
    <citation type="submission" date="2017-06" db="EMBL/GenBank/DDBJ databases">
        <title>The pomegranate genome and the genomics of punicalagin biosynthesis.</title>
        <authorList>
            <person name="Xu C."/>
        </authorList>
    </citation>
    <scope>NUCLEOTIDE SEQUENCE [LARGE SCALE GENOMIC DNA]</scope>
    <source>
        <tissue evidence="11">Fresh leaf</tissue>
    </source>
</reference>
<accession>A0A218WSX5</accession>
<dbReference type="Proteomes" id="UP000197138">
    <property type="component" value="Unassembled WGS sequence"/>
</dbReference>
<feature type="compositionally biased region" description="Low complexity" evidence="9">
    <location>
        <begin position="126"/>
        <end position="140"/>
    </location>
</feature>
<feature type="compositionally biased region" description="Acidic residues" evidence="9">
    <location>
        <begin position="228"/>
        <end position="241"/>
    </location>
</feature>
<keyword evidence="3" id="KW-0805">Transcription regulation</keyword>
<name>A0A218WSX5_PUNGR</name>
<evidence type="ECO:0000256" key="1">
    <source>
        <dbReference type="ARBA" id="ARBA00004123"/>
    </source>
</evidence>
<keyword evidence="5" id="KW-0010">Activator</keyword>
<evidence type="ECO:0000256" key="9">
    <source>
        <dbReference type="SAM" id="MobiDB-lite"/>
    </source>
</evidence>
<dbReference type="Proteomes" id="UP000233551">
    <property type="component" value="Unassembled WGS sequence"/>
</dbReference>
<evidence type="ECO:0000313" key="12">
    <source>
        <dbReference type="EMBL" id="PKI54547.1"/>
    </source>
</evidence>
<dbReference type="InterPro" id="IPR044808">
    <property type="entry name" value="ERF_plant"/>
</dbReference>
<dbReference type="GO" id="GO:0006950">
    <property type="term" value="P:response to stress"/>
    <property type="evidence" value="ECO:0007669"/>
    <property type="project" value="UniProtKB-ARBA"/>
</dbReference>
<evidence type="ECO:0000256" key="4">
    <source>
        <dbReference type="ARBA" id="ARBA00023125"/>
    </source>
</evidence>
<dbReference type="CDD" id="cd00018">
    <property type="entry name" value="AP2"/>
    <property type="match status" value="1"/>
</dbReference>
<evidence type="ECO:0000313" key="14">
    <source>
        <dbReference type="Proteomes" id="UP000233551"/>
    </source>
</evidence>
<dbReference type="EMBL" id="PGOL01001778">
    <property type="protein sequence ID" value="PKI54547.1"/>
    <property type="molecule type" value="Genomic_DNA"/>
</dbReference>
<dbReference type="PANTHER" id="PTHR31190:SF499">
    <property type="entry name" value="ETHYLENE-RESPONSIVE TRANSCRIPTION FACTOR ERF105"/>
    <property type="match status" value="1"/>
</dbReference>
<dbReference type="PROSITE" id="PS51032">
    <property type="entry name" value="AP2_ERF"/>
    <property type="match status" value="1"/>
</dbReference>
<keyword evidence="14" id="KW-1185">Reference proteome</keyword>
<keyword evidence="7" id="KW-0539">Nucleus</keyword>
<dbReference type="GO" id="GO:0000976">
    <property type="term" value="F:transcription cis-regulatory region binding"/>
    <property type="evidence" value="ECO:0007669"/>
    <property type="project" value="UniProtKB-ARBA"/>
</dbReference>
<dbReference type="EMBL" id="MTKT01003240">
    <property type="protein sequence ID" value="OWM75716.1"/>
    <property type="molecule type" value="Genomic_DNA"/>
</dbReference>
<dbReference type="PRINTS" id="PR00367">
    <property type="entry name" value="ETHRSPELEMNT"/>
</dbReference>
<feature type="domain" description="AP2/ERF" evidence="10">
    <location>
        <begin position="145"/>
        <end position="203"/>
    </location>
</feature>
<dbReference type="SUPFAM" id="SSF54171">
    <property type="entry name" value="DNA-binding domain"/>
    <property type="match status" value="1"/>
</dbReference>
<dbReference type="GeneID" id="116197289"/>
<dbReference type="OrthoDB" id="674504at2759"/>
<dbReference type="InterPro" id="IPR016177">
    <property type="entry name" value="DNA-bd_dom_sf"/>
</dbReference>
<dbReference type="GO" id="GO:0003700">
    <property type="term" value="F:DNA-binding transcription factor activity"/>
    <property type="evidence" value="ECO:0007669"/>
    <property type="project" value="InterPro"/>
</dbReference>
<evidence type="ECO:0000256" key="2">
    <source>
        <dbReference type="ARBA" id="ARBA00022745"/>
    </source>
</evidence>
<comment type="subcellular location">
    <subcellularLocation>
        <location evidence="1">Nucleus</location>
    </subcellularLocation>
</comment>
<evidence type="ECO:0000313" key="13">
    <source>
        <dbReference type="Proteomes" id="UP000197138"/>
    </source>
</evidence>
<dbReference type="STRING" id="22663.A0A218WSX5"/>
<feature type="region of interest" description="Disordered" evidence="9">
    <location>
        <begin position="125"/>
        <end position="148"/>
    </location>
</feature>
<keyword evidence="2" id="KW-0936">Ethylene signaling pathway</keyword>
<evidence type="ECO:0000313" key="11">
    <source>
        <dbReference type="EMBL" id="OWM75716.1"/>
    </source>
</evidence>
<keyword evidence="4" id="KW-0238">DNA-binding</keyword>
<dbReference type="FunFam" id="3.30.730.10:FF:000001">
    <property type="entry name" value="Ethylene-responsive transcription factor 2"/>
    <property type="match status" value="1"/>
</dbReference>
<gene>
    <name evidence="11" type="ORF">CDL15_Pgr021881</name>
    <name evidence="12" type="ORF">CRG98_025061</name>
</gene>
<dbReference type="PANTHER" id="PTHR31190">
    <property type="entry name" value="DNA-BINDING DOMAIN"/>
    <property type="match status" value="1"/>
</dbReference>
<dbReference type="SMART" id="SM00380">
    <property type="entry name" value="AP2"/>
    <property type="match status" value="1"/>
</dbReference>
<organism evidence="11 13">
    <name type="scientific">Punica granatum</name>
    <name type="common">Pomegranate</name>
    <dbReference type="NCBI Taxonomy" id="22663"/>
    <lineage>
        <taxon>Eukaryota</taxon>
        <taxon>Viridiplantae</taxon>
        <taxon>Streptophyta</taxon>
        <taxon>Embryophyta</taxon>
        <taxon>Tracheophyta</taxon>
        <taxon>Spermatophyta</taxon>
        <taxon>Magnoliopsida</taxon>
        <taxon>eudicotyledons</taxon>
        <taxon>Gunneridae</taxon>
        <taxon>Pentapetalae</taxon>
        <taxon>rosids</taxon>
        <taxon>malvids</taxon>
        <taxon>Myrtales</taxon>
        <taxon>Lythraceae</taxon>
        <taxon>Punica</taxon>
    </lineage>
</organism>
<evidence type="ECO:0000259" key="10">
    <source>
        <dbReference type="PROSITE" id="PS51032"/>
    </source>
</evidence>
<comment type="similarity">
    <text evidence="8">Belongs to the AP2/ERF transcription factor family. ERF subfamily.</text>
</comment>
<dbReference type="InterPro" id="IPR001471">
    <property type="entry name" value="AP2/ERF_dom"/>
</dbReference>
<dbReference type="InterPro" id="IPR036955">
    <property type="entry name" value="AP2/ERF_dom_sf"/>
</dbReference>
<feature type="region of interest" description="Disordered" evidence="9">
    <location>
        <begin position="202"/>
        <end position="272"/>
    </location>
</feature>
<dbReference type="Pfam" id="PF00847">
    <property type="entry name" value="AP2"/>
    <property type="match status" value="1"/>
</dbReference>
<dbReference type="GO" id="GO:0005634">
    <property type="term" value="C:nucleus"/>
    <property type="evidence" value="ECO:0007669"/>
    <property type="project" value="UniProtKB-SubCell"/>
</dbReference>
<reference evidence="13" key="1">
    <citation type="journal article" date="2017" name="Plant J.">
        <title>The pomegranate (Punica granatum L.) genome and the genomics of punicalagin biosynthesis.</title>
        <authorList>
            <person name="Qin G."/>
            <person name="Xu C."/>
            <person name="Ming R."/>
            <person name="Tang H."/>
            <person name="Guyot R."/>
            <person name="Kramer E.M."/>
            <person name="Hu Y."/>
            <person name="Yi X."/>
            <person name="Qi Y."/>
            <person name="Xu X."/>
            <person name="Gao Z."/>
            <person name="Pan H."/>
            <person name="Jian J."/>
            <person name="Tian Y."/>
            <person name="Yue Z."/>
            <person name="Xu Y."/>
        </authorList>
    </citation>
    <scope>NUCLEOTIDE SEQUENCE [LARGE SCALE GENOMIC DNA]</scope>
    <source>
        <strain evidence="13">cv. Dabenzi</strain>
    </source>
</reference>
<sequence>MASHVDETTTTTLDLIRDHLLDDSVPSLDTLITALRFPQAPLCSPNRGSYDEYDDPPSNNQPHNYAQLLLLQSEAKPKPPQPLIIRQHSRPPKPSALSARRPAINVAIPMAPMGVITKGTTVDHPSTTSQLQSVSQLESGGSKKHYRGVRRRPWGKFAAEIRDPTRKGTRVWLGTFDTAIEAAKAYDRAAFRLRGSKAILNFPLDAGKSPAGPSPPAPVSKRERPSDWELELDQNNGDEEGGGGPNYKKKAVKREPPSSSESSSSTGDAGGANCPLTPSCWMPFWDFADVNEDSIFSVPPLSPLSPYRSVGCAAPLLVK</sequence>
<dbReference type="Gene3D" id="3.30.730.10">
    <property type="entry name" value="AP2/ERF domain"/>
    <property type="match status" value="1"/>
</dbReference>
<reference evidence="12 14" key="3">
    <citation type="submission" date="2017-11" db="EMBL/GenBank/DDBJ databases">
        <title>De-novo sequencing of pomegranate (Punica granatum L.) genome.</title>
        <authorList>
            <person name="Akparov Z."/>
            <person name="Amiraslanov A."/>
            <person name="Hajiyeva S."/>
            <person name="Abbasov M."/>
            <person name="Kaur K."/>
            <person name="Hamwieh A."/>
            <person name="Solovyev V."/>
            <person name="Salamov A."/>
            <person name="Braich B."/>
            <person name="Kosarev P."/>
            <person name="Mahmoud A."/>
            <person name="Hajiyev E."/>
            <person name="Babayeva S."/>
            <person name="Izzatullayeva V."/>
            <person name="Mammadov A."/>
            <person name="Mammadov A."/>
            <person name="Sharifova S."/>
            <person name="Ojaghi J."/>
            <person name="Eynullazada K."/>
            <person name="Bayramov B."/>
            <person name="Abdulazimova A."/>
            <person name="Shahmuradov I."/>
        </authorList>
    </citation>
    <scope>NUCLEOTIDE SEQUENCE [LARGE SCALE GENOMIC DNA]</scope>
    <source>
        <strain evidence="12">AG2017</strain>
        <strain evidence="14">cv. AG2017</strain>
        <tissue evidence="12">Leaf</tissue>
    </source>
</reference>
<evidence type="ECO:0000256" key="3">
    <source>
        <dbReference type="ARBA" id="ARBA00023015"/>
    </source>
</evidence>
<keyword evidence="6" id="KW-0804">Transcription</keyword>
<evidence type="ECO:0000256" key="6">
    <source>
        <dbReference type="ARBA" id="ARBA00023163"/>
    </source>
</evidence>